<name>A0A179G8P5_METCM</name>
<evidence type="ECO:0000313" key="2">
    <source>
        <dbReference type="Proteomes" id="UP000078397"/>
    </source>
</evidence>
<evidence type="ECO:0000313" key="1">
    <source>
        <dbReference type="EMBL" id="OAQ73791.1"/>
    </source>
</evidence>
<accession>A0A179G8P5</accession>
<keyword evidence="2" id="KW-1185">Reference proteome</keyword>
<dbReference type="EMBL" id="LSBJ02000001">
    <property type="protein sequence ID" value="OAQ73791.1"/>
    <property type="molecule type" value="Genomic_DNA"/>
</dbReference>
<dbReference type="AlphaFoldDB" id="A0A179G8P5"/>
<sequence length="85" mass="9009">MHPARGARESSILLPISQELSSISLIDSRTGLLAIGDKRLQCFTVHCFVMRAGSSIVGEGRRLPGPVYLLQLPKSGTSSYPGLGG</sequence>
<dbReference type="Proteomes" id="UP000078397">
    <property type="component" value="Unassembled WGS sequence"/>
</dbReference>
<comment type="caution">
    <text evidence="1">The sequence shown here is derived from an EMBL/GenBank/DDBJ whole genome shotgun (WGS) entry which is preliminary data.</text>
</comment>
<organism evidence="1 2">
    <name type="scientific">Pochonia chlamydosporia 170</name>
    <dbReference type="NCBI Taxonomy" id="1380566"/>
    <lineage>
        <taxon>Eukaryota</taxon>
        <taxon>Fungi</taxon>
        <taxon>Dikarya</taxon>
        <taxon>Ascomycota</taxon>
        <taxon>Pezizomycotina</taxon>
        <taxon>Sordariomycetes</taxon>
        <taxon>Hypocreomycetidae</taxon>
        <taxon>Hypocreales</taxon>
        <taxon>Clavicipitaceae</taxon>
        <taxon>Pochonia</taxon>
    </lineage>
</organism>
<dbReference type="KEGG" id="pchm:VFPPC_15364"/>
<protein>
    <submittedName>
        <fullName evidence="1">Uncharacterized protein</fullName>
    </submittedName>
</protein>
<proteinExistence type="predicted"/>
<reference evidence="1 2" key="1">
    <citation type="journal article" date="2016" name="PLoS Pathog.">
        <title>Biosynthesis of antibiotic leucinostatins in bio-control fungus Purpureocillium lilacinum and their inhibition on phytophthora revealed by genome mining.</title>
        <authorList>
            <person name="Wang G."/>
            <person name="Liu Z."/>
            <person name="Lin R."/>
            <person name="Li E."/>
            <person name="Mao Z."/>
            <person name="Ling J."/>
            <person name="Yang Y."/>
            <person name="Yin W.B."/>
            <person name="Xie B."/>
        </authorList>
    </citation>
    <scope>NUCLEOTIDE SEQUENCE [LARGE SCALE GENOMIC DNA]</scope>
    <source>
        <strain evidence="1">170</strain>
    </source>
</reference>
<dbReference type="GeneID" id="28857111"/>
<dbReference type="RefSeq" id="XP_018149874.1">
    <property type="nucleotide sequence ID" value="XM_018293117.1"/>
</dbReference>
<gene>
    <name evidence="1" type="ORF">VFPPC_15364</name>
</gene>